<reference evidence="4 5" key="1">
    <citation type="submission" date="2018-12" db="EMBL/GenBank/DDBJ databases">
        <authorList>
            <person name="Lunina O.N."/>
            <person name="Grouzdev D.S."/>
            <person name="Gorlenko V.M."/>
            <person name="Savvichev A.S."/>
        </authorList>
    </citation>
    <scope>NUCLEOTIDE SEQUENCE [LARGE SCALE GENOMIC DNA]</scope>
    <source>
        <strain evidence="4 5">BrKhr-17</strain>
    </source>
</reference>
<dbReference type="RefSeq" id="WP_126384907.1">
    <property type="nucleotide sequence ID" value="NZ_RXYK01000013.1"/>
</dbReference>
<proteinExistence type="inferred from homology"/>
<comment type="similarity">
    <text evidence="3">Belongs to the gas vesicle GvpF/GvpL family.</text>
</comment>
<dbReference type="InterPro" id="IPR009430">
    <property type="entry name" value="GvpL/GvpF"/>
</dbReference>
<gene>
    <name evidence="4" type="ORF">EKD02_07900</name>
</gene>
<dbReference type="Proteomes" id="UP000279908">
    <property type="component" value="Unassembled WGS sequence"/>
</dbReference>
<dbReference type="PANTHER" id="PTHR36852:SF1">
    <property type="entry name" value="PROTEIN GVPL 2"/>
    <property type="match status" value="1"/>
</dbReference>
<comment type="subcellular location">
    <subcellularLocation>
        <location evidence="2">Gas vesicle</location>
    </subcellularLocation>
</comment>
<protein>
    <submittedName>
        <fullName evidence="4">GvpL/GvpF family gas vesicle protein</fullName>
    </submittedName>
</protein>
<evidence type="ECO:0000256" key="3">
    <source>
        <dbReference type="ARBA" id="ARBA00035643"/>
    </source>
</evidence>
<dbReference type="EMBL" id="RXYK01000013">
    <property type="protein sequence ID" value="RTY36366.1"/>
    <property type="molecule type" value="Genomic_DNA"/>
</dbReference>
<dbReference type="GO" id="GO:0031411">
    <property type="term" value="C:gas vesicle"/>
    <property type="evidence" value="ECO:0007669"/>
    <property type="project" value="UniProtKB-SubCell"/>
</dbReference>
<dbReference type="GO" id="GO:0031412">
    <property type="term" value="P:gas vesicle organization"/>
    <property type="evidence" value="ECO:0007669"/>
    <property type="project" value="InterPro"/>
</dbReference>
<keyword evidence="1" id="KW-0304">Gas vesicle</keyword>
<comment type="caution">
    <text evidence="4">The sequence shown here is derived from an EMBL/GenBank/DDBJ whole genome shotgun (WGS) entry which is preliminary data.</text>
</comment>
<dbReference type="Pfam" id="PF06386">
    <property type="entry name" value="GvpL_GvpF"/>
    <property type="match status" value="1"/>
</dbReference>
<name>A0A3S0NYP9_CHLPH</name>
<evidence type="ECO:0000256" key="1">
    <source>
        <dbReference type="ARBA" id="ARBA00022987"/>
    </source>
</evidence>
<evidence type="ECO:0000313" key="4">
    <source>
        <dbReference type="EMBL" id="RTY36366.1"/>
    </source>
</evidence>
<organism evidence="4 5">
    <name type="scientific">Chlorobium phaeovibrioides</name>
    <dbReference type="NCBI Taxonomy" id="1094"/>
    <lineage>
        <taxon>Bacteria</taxon>
        <taxon>Pseudomonadati</taxon>
        <taxon>Chlorobiota</taxon>
        <taxon>Chlorobiia</taxon>
        <taxon>Chlorobiales</taxon>
        <taxon>Chlorobiaceae</taxon>
        <taxon>Chlorobium/Pelodictyon group</taxon>
        <taxon>Chlorobium</taxon>
    </lineage>
</organism>
<accession>A0A3S0NYP9</accession>
<sequence length="260" mass="29558">MERDGKYIYCIIGADCECDFGPIGIGGRGDLVSTIGFEGISMVVSDHPLNRFVVDPDGILAHQRVIEAVMKEHESVIPVRFGTVAATPDEIRNLLDRRYGELSELLLRLRNKVEFNVTGRWHDMAAIYKEVERTHPEIKEQRARIESMRDGDGEALKQSLILETGHQIEAALEVMKEEKFDAVASLFRKTAMASKMNRTTSPDMFMNAAFLIDRGREVEFDGIMEILGQKDADRCDYRYSGPLAIFNFVDLRILPEKWEL</sequence>
<dbReference type="PANTHER" id="PTHR36852">
    <property type="entry name" value="PROTEIN GVPL 2"/>
    <property type="match status" value="1"/>
</dbReference>
<evidence type="ECO:0000313" key="5">
    <source>
        <dbReference type="Proteomes" id="UP000279908"/>
    </source>
</evidence>
<evidence type="ECO:0000256" key="2">
    <source>
        <dbReference type="ARBA" id="ARBA00035108"/>
    </source>
</evidence>
<dbReference type="AlphaFoldDB" id="A0A3S0NYP9"/>